<dbReference type="SMART" id="SM00062">
    <property type="entry name" value="PBPb"/>
    <property type="match status" value="1"/>
</dbReference>
<dbReference type="EMBL" id="CP159279">
    <property type="protein sequence ID" value="XCH13033.1"/>
    <property type="molecule type" value="Genomic_DNA"/>
</dbReference>
<dbReference type="RefSeq" id="WP_353712900.1">
    <property type="nucleotide sequence ID" value="NZ_CP159279.1"/>
</dbReference>
<evidence type="ECO:0000259" key="3">
    <source>
        <dbReference type="SMART" id="SM00062"/>
    </source>
</evidence>
<dbReference type="PANTHER" id="PTHR35936:SF17">
    <property type="entry name" value="ARGININE-BINDING EXTRACELLULAR PROTEIN ARTP"/>
    <property type="match status" value="1"/>
</dbReference>
<feature type="signal peptide" evidence="2">
    <location>
        <begin position="1"/>
        <end position="23"/>
    </location>
</feature>
<proteinExistence type="predicted"/>
<sequence length="271" mass="28708">MNTQITRRRFAALVPMGVAAALAMTACGGGGSGTGGSSGGAEQKTITIATSNDAPFSFTDQATGELKGIDGDMIKAIAEAKGWKIKVFTSEFATLIAALNAKKADVIVDAMYITDDRKKQINFTDPWYTEGEAMVVPADSSLKSRDDVKGKVLGAQTGTVFKDLVDSLGGSQVKLFDSQAALLAAVENKQVDAVFTDSAVIGYSLVQKPNPKLKLVDPYKPYYPGIIGAGVRKDDSQLLQDLNSGLADLKKTPKYLEILKKYGLGEANVTK</sequence>
<dbReference type="Pfam" id="PF00497">
    <property type="entry name" value="SBP_bac_3"/>
    <property type="match status" value="1"/>
</dbReference>
<reference evidence="4" key="1">
    <citation type="submission" date="2024-06" db="EMBL/GenBank/DDBJ databases">
        <title>Biodegradation of dimethachlon by Arthrobacter sp. K5: mechanistic insights and ecological implications.</title>
        <authorList>
            <person name="Hu S."/>
            <person name="Lu P."/>
        </authorList>
    </citation>
    <scope>NUCLEOTIDE SEQUENCE</scope>
    <source>
        <strain evidence="4">K5</strain>
    </source>
</reference>
<dbReference type="AlphaFoldDB" id="A0AAU8EUG1"/>
<name>A0AAU8EUG1_9MICC</name>
<protein>
    <submittedName>
        <fullName evidence="4">Transporter substrate-binding domain-containing protein</fullName>
    </submittedName>
</protein>
<gene>
    <name evidence="4" type="ORF">ABRP34_08675</name>
</gene>
<keyword evidence="1 2" id="KW-0732">Signal</keyword>
<dbReference type="CDD" id="cd13530">
    <property type="entry name" value="PBP2_peptides_like"/>
    <property type="match status" value="1"/>
</dbReference>
<evidence type="ECO:0000313" key="4">
    <source>
        <dbReference type="EMBL" id="XCH13033.1"/>
    </source>
</evidence>
<feature type="domain" description="Solute-binding protein family 3/N-terminal" evidence="3">
    <location>
        <begin position="45"/>
        <end position="266"/>
    </location>
</feature>
<organism evidence="4">
    <name type="scientific">Arthrobacter sp. K5</name>
    <dbReference type="NCBI Taxonomy" id="2839623"/>
    <lineage>
        <taxon>Bacteria</taxon>
        <taxon>Bacillati</taxon>
        <taxon>Actinomycetota</taxon>
        <taxon>Actinomycetes</taxon>
        <taxon>Micrococcales</taxon>
        <taxon>Micrococcaceae</taxon>
        <taxon>Arthrobacter</taxon>
    </lineage>
</organism>
<dbReference type="PANTHER" id="PTHR35936">
    <property type="entry name" value="MEMBRANE-BOUND LYTIC MUREIN TRANSGLYCOSYLASE F"/>
    <property type="match status" value="1"/>
</dbReference>
<evidence type="ECO:0000256" key="1">
    <source>
        <dbReference type="ARBA" id="ARBA00022729"/>
    </source>
</evidence>
<dbReference type="SUPFAM" id="SSF53850">
    <property type="entry name" value="Periplasmic binding protein-like II"/>
    <property type="match status" value="1"/>
</dbReference>
<dbReference type="PROSITE" id="PS51257">
    <property type="entry name" value="PROKAR_LIPOPROTEIN"/>
    <property type="match status" value="1"/>
</dbReference>
<evidence type="ECO:0000256" key="2">
    <source>
        <dbReference type="SAM" id="SignalP"/>
    </source>
</evidence>
<feature type="chain" id="PRO_5043694949" evidence="2">
    <location>
        <begin position="24"/>
        <end position="271"/>
    </location>
</feature>
<dbReference type="InterPro" id="IPR001638">
    <property type="entry name" value="Solute-binding_3/MltF_N"/>
</dbReference>
<accession>A0AAU8EUG1</accession>
<dbReference type="Gene3D" id="3.40.190.10">
    <property type="entry name" value="Periplasmic binding protein-like II"/>
    <property type="match status" value="2"/>
</dbReference>